<dbReference type="Pfam" id="PF00082">
    <property type="entry name" value="Peptidase_S8"/>
    <property type="match status" value="1"/>
</dbReference>
<sequence>MTTSETGGTGRYLVLLEDDSTVVGTRELNRLTGIRCANTADAAGAGPGELFSSAGGIVLNQLGVALISADDDQVANLQRAAGETGPIAGIESERRVFAITEPAPPAEGEFTWGIQAVRSGNAQPTGRGVRVAVLDTGLDMQHPDFAGRDIVTGSFVEGQDVQDGHGHGTHVIGTACGPRNPQSGPGYGVASEASIYAGKVLGDDGSGSDGGILSGIEWAISNGCGVVSMSLGSPTQPGQPYSEAFERIARRAMQRGTLIIAAAGNESQRSTGVIAPVGHPANCPSVMAVGAVDPQLRIADFSSGTVDEIGQVDVVGPGVDVYSSWPGAERYRKLSGTSMATPHVAGIAALHAQQHAERAWGLWARLTQSARRLPLPSTDVGAGLVQAP</sequence>
<dbReference type="InterPro" id="IPR015500">
    <property type="entry name" value="Peptidase_S8_subtilisin-rel"/>
</dbReference>
<evidence type="ECO:0000256" key="3">
    <source>
        <dbReference type="ARBA" id="ARBA00022801"/>
    </source>
</evidence>
<feature type="domain" description="Peptidase S8/S53" evidence="7">
    <location>
        <begin position="126"/>
        <end position="357"/>
    </location>
</feature>
<evidence type="ECO:0000256" key="6">
    <source>
        <dbReference type="RuleBase" id="RU003355"/>
    </source>
</evidence>
<dbReference type="Gene3D" id="3.40.50.200">
    <property type="entry name" value="Peptidase S8/S53 domain"/>
    <property type="match status" value="1"/>
</dbReference>
<dbReference type="InterPro" id="IPR036852">
    <property type="entry name" value="Peptidase_S8/S53_dom_sf"/>
</dbReference>
<dbReference type="PROSITE" id="PS00138">
    <property type="entry name" value="SUBTILASE_SER"/>
    <property type="match status" value="1"/>
</dbReference>
<dbReference type="PROSITE" id="PS00136">
    <property type="entry name" value="SUBTILASE_ASP"/>
    <property type="match status" value="1"/>
</dbReference>
<name>A0ABW2LN53_9PSEU</name>
<reference evidence="9" key="1">
    <citation type="journal article" date="2019" name="Int. J. Syst. Evol. Microbiol.">
        <title>The Global Catalogue of Microorganisms (GCM) 10K type strain sequencing project: providing services to taxonomists for standard genome sequencing and annotation.</title>
        <authorList>
            <consortium name="The Broad Institute Genomics Platform"/>
            <consortium name="The Broad Institute Genome Sequencing Center for Infectious Disease"/>
            <person name="Wu L."/>
            <person name="Ma J."/>
        </authorList>
    </citation>
    <scope>NUCLEOTIDE SEQUENCE [LARGE SCALE GENOMIC DNA]</scope>
    <source>
        <strain evidence="9">WLHS5</strain>
    </source>
</reference>
<evidence type="ECO:0000256" key="5">
    <source>
        <dbReference type="PROSITE-ProRule" id="PRU01240"/>
    </source>
</evidence>
<proteinExistence type="inferred from homology"/>
<feature type="active site" description="Charge relay system" evidence="5">
    <location>
        <position position="167"/>
    </location>
</feature>
<dbReference type="SUPFAM" id="SSF52743">
    <property type="entry name" value="Subtilisin-like"/>
    <property type="match status" value="1"/>
</dbReference>
<evidence type="ECO:0000313" key="8">
    <source>
        <dbReference type="EMBL" id="MFC7343848.1"/>
    </source>
</evidence>
<evidence type="ECO:0000256" key="4">
    <source>
        <dbReference type="ARBA" id="ARBA00022825"/>
    </source>
</evidence>
<protein>
    <submittedName>
        <fullName evidence="8">S8 family serine peptidase</fullName>
    </submittedName>
</protein>
<dbReference type="InterPro" id="IPR000209">
    <property type="entry name" value="Peptidase_S8/S53_dom"/>
</dbReference>
<evidence type="ECO:0000313" key="9">
    <source>
        <dbReference type="Proteomes" id="UP001596504"/>
    </source>
</evidence>
<evidence type="ECO:0000259" key="7">
    <source>
        <dbReference type="Pfam" id="PF00082"/>
    </source>
</evidence>
<keyword evidence="2 5" id="KW-0645">Protease</keyword>
<dbReference type="RefSeq" id="WP_380671157.1">
    <property type="nucleotide sequence ID" value="NZ_JBHTCJ010000012.1"/>
</dbReference>
<dbReference type="Proteomes" id="UP001596504">
    <property type="component" value="Unassembled WGS sequence"/>
</dbReference>
<comment type="similarity">
    <text evidence="1 5 6">Belongs to the peptidase S8 family.</text>
</comment>
<organism evidence="8 9">
    <name type="scientific">Saccharopolyspora griseoalba</name>
    <dbReference type="NCBI Taxonomy" id="1431848"/>
    <lineage>
        <taxon>Bacteria</taxon>
        <taxon>Bacillati</taxon>
        <taxon>Actinomycetota</taxon>
        <taxon>Actinomycetes</taxon>
        <taxon>Pseudonocardiales</taxon>
        <taxon>Pseudonocardiaceae</taxon>
        <taxon>Saccharopolyspora</taxon>
    </lineage>
</organism>
<keyword evidence="9" id="KW-1185">Reference proteome</keyword>
<keyword evidence="3 5" id="KW-0378">Hydrolase</keyword>
<evidence type="ECO:0000256" key="1">
    <source>
        <dbReference type="ARBA" id="ARBA00011073"/>
    </source>
</evidence>
<dbReference type="InterPro" id="IPR051048">
    <property type="entry name" value="Peptidase_S8/S53_subtilisin"/>
</dbReference>
<feature type="active site" description="Charge relay system" evidence="5">
    <location>
        <position position="135"/>
    </location>
</feature>
<gene>
    <name evidence="8" type="ORF">ACFQRI_20775</name>
</gene>
<feature type="active site" description="Charge relay system" evidence="5">
    <location>
        <position position="338"/>
    </location>
</feature>
<dbReference type="EMBL" id="JBHTCJ010000012">
    <property type="protein sequence ID" value="MFC7343848.1"/>
    <property type="molecule type" value="Genomic_DNA"/>
</dbReference>
<comment type="caution">
    <text evidence="8">The sequence shown here is derived from an EMBL/GenBank/DDBJ whole genome shotgun (WGS) entry which is preliminary data.</text>
</comment>
<keyword evidence="4 5" id="KW-0720">Serine protease</keyword>
<dbReference type="InterPro" id="IPR023827">
    <property type="entry name" value="Peptidase_S8_Asp-AS"/>
</dbReference>
<dbReference type="PANTHER" id="PTHR43399">
    <property type="entry name" value="SUBTILISIN-RELATED"/>
    <property type="match status" value="1"/>
</dbReference>
<dbReference type="PRINTS" id="PR00723">
    <property type="entry name" value="SUBTILISIN"/>
</dbReference>
<dbReference type="PANTHER" id="PTHR43399:SF4">
    <property type="entry name" value="CELL WALL-ASSOCIATED PROTEASE"/>
    <property type="match status" value="1"/>
</dbReference>
<accession>A0ABW2LN53</accession>
<evidence type="ECO:0000256" key="2">
    <source>
        <dbReference type="ARBA" id="ARBA00022670"/>
    </source>
</evidence>
<dbReference type="InterPro" id="IPR023828">
    <property type="entry name" value="Peptidase_S8_Ser-AS"/>
</dbReference>
<dbReference type="PROSITE" id="PS51892">
    <property type="entry name" value="SUBTILASE"/>
    <property type="match status" value="1"/>
</dbReference>